<dbReference type="AlphaFoldDB" id="A0A1B7XFJ4"/>
<evidence type="ECO:0000256" key="1">
    <source>
        <dbReference type="SAM" id="MobiDB-lite"/>
    </source>
</evidence>
<evidence type="ECO:0000313" key="3">
    <source>
        <dbReference type="Proteomes" id="UP000091979"/>
    </source>
</evidence>
<accession>A0A1B7XFJ4</accession>
<comment type="caution">
    <text evidence="2">The sequence shown here is derived from an EMBL/GenBank/DDBJ whole genome shotgun (WGS) entry which is preliminary data.</text>
</comment>
<reference evidence="2 3" key="1">
    <citation type="submission" date="2015-01" db="EMBL/GenBank/DDBJ databases">
        <title>Desulfovibrio sp. JC271 draft genome sequence.</title>
        <authorList>
            <person name="Shivani Y."/>
            <person name="Subhash Y."/>
            <person name="Sasikala C."/>
            <person name="Ramana C.V."/>
        </authorList>
    </citation>
    <scope>NUCLEOTIDE SEQUENCE [LARGE SCALE GENOMIC DNA]</scope>
    <source>
        <strain evidence="2 3">JC271</strain>
    </source>
</reference>
<evidence type="ECO:0000313" key="2">
    <source>
        <dbReference type="EMBL" id="OBQ54035.1"/>
    </source>
</evidence>
<name>A0A1B7XFJ4_9BACT</name>
<dbReference type="PATRIC" id="fig|1560234.3.peg.3182"/>
<dbReference type="RefSeq" id="WP_066853612.1">
    <property type="nucleotide sequence ID" value="NZ_JXMS01000008.1"/>
</dbReference>
<organism evidence="2 3">
    <name type="scientific">Halodesulfovibrio spirochaetisodalis</name>
    <dbReference type="NCBI Taxonomy" id="1560234"/>
    <lineage>
        <taxon>Bacteria</taxon>
        <taxon>Pseudomonadati</taxon>
        <taxon>Thermodesulfobacteriota</taxon>
        <taxon>Desulfovibrionia</taxon>
        <taxon>Desulfovibrionales</taxon>
        <taxon>Desulfovibrionaceae</taxon>
        <taxon>Halodesulfovibrio</taxon>
    </lineage>
</organism>
<protein>
    <submittedName>
        <fullName evidence="2">Uncharacterized protein</fullName>
    </submittedName>
</protein>
<dbReference type="Proteomes" id="UP000091979">
    <property type="component" value="Unassembled WGS sequence"/>
</dbReference>
<proteinExistence type="predicted"/>
<sequence length="161" mass="17718">MRINTTEHITSIAKQSQATKAPKRAADGFHNLLSQELELQSKSATEAMLPPGTRSIAFDPRLNAEQKDVAPAAVDPKKVADDLEGILNQWEKYSTQISSQGTPDLKGAFGTLKELAHNLATLKQTAPSLKADFPELDDVRNELEVMTVTEQFKINRGDYLV</sequence>
<feature type="region of interest" description="Disordered" evidence="1">
    <location>
        <begin position="1"/>
        <end position="21"/>
    </location>
</feature>
<feature type="compositionally biased region" description="Polar residues" evidence="1">
    <location>
        <begin position="1"/>
        <end position="19"/>
    </location>
</feature>
<dbReference type="OrthoDB" id="5518730at2"/>
<gene>
    <name evidence="2" type="ORF">SP90_06030</name>
</gene>
<dbReference type="EMBL" id="JXMS01000008">
    <property type="protein sequence ID" value="OBQ54035.1"/>
    <property type="molecule type" value="Genomic_DNA"/>
</dbReference>
<keyword evidence="3" id="KW-1185">Reference proteome</keyword>